<feature type="compositionally biased region" description="Basic and acidic residues" evidence="5">
    <location>
        <begin position="512"/>
        <end position="527"/>
    </location>
</feature>
<comment type="caution">
    <text evidence="7">The sequence shown here is derived from an EMBL/GenBank/DDBJ whole genome shotgun (WGS) entry which is preliminary data.</text>
</comment>
<dbReference type="PROSITE" id="PS00411">
    <property type="entry name" value="KINESIN_MOTOR_1"/>
    <property type="match status" value="1"/>
</dbReference>
<dbReference type="EMBL" id="CAJNDS010002787">
    <property type="protein sequence ID" value="CAE7597196.1"/>
    <property type="molecule type" value="Genomic_DNA"/>
</dbReference>
<feature type="region of interest" description="Disordered" evidence="5">
    <location>
        <begin position="491"/>
        <end position="704"/>
    </location>
</feature>
<feature type="region of interest" description="Disordered" evidence="5">
    <location>
        <begin position="791"/>
        <end position="844"/>
    </location>
</feature>
<dbReference type="PANTHER" id="PTHR47972:SF28">
    <property type="entry name" value="KINESIN-LIKE PROTEIN KLP-3"/>
    <property type="match status" value="1"/>
</dbReference>
<keyword evidence="8" id="KW-1185">Reference proteome</keyword>
<keyword evidence="3 4" id="KW-0505">Motor protein</keyword>
<dbReference type="SUPFAM" id="SSF52540">
    <property type="entry name" value="P-loop containing nucleoside triphosphate hydrolases"/>
    <property type="match status" value="1"/>
</dbReference>
<reference evidence="7" key="1">
    <citation type="submission" date="2021-02" db="EMBL/GenBank/DDBJ databases">
        <authorList>
            <person name="Dougan E. K."/>
            <person name="Rhodes N."/>
            <person name="Thang M."/>
            <person name="Chan C."/>
        </authorList>
    </citation>
    <scope>NUCLEOTIDE SEQUENCE</scope>
</reference>
<organism evidence="7 8">
    <name type="scientific">Symbiodinium natans</name>
    <dbReference type="NCBI Taxonomy" id="878477"/>
    <lineage>
        <taxon>Eukaryota</taxon>
        <taxon>Sar</taxon>
        <taxon>Alveolata</taxon>
        <taxon>Dinophyceae</taxon>
        <taxon>Suessiales</taxon>
        <taxon>Symbiodiniaceae</taxon>
        <taxon>Symbiodinium</taxon>
    </lineage>
</organism>
<keyword evidence="1 3" id="KW-0547">Nucleotide-binding</keyword>
<dbReference type="AlphaFoldDB" id="A0A812V465"/>
<evidence type="ECO:0000256" key="4">
    <source>
        <dbReference type="RuleBase" id="RU000394"/>
    </source>
</evidence>
<feature type="compositionally biased region" description="Polar residues" evidence="5">
    <location>
        <begin position="687"/>
        <end position="700"/>
    </location>
</feature>
<dbReference type="Proteomes" id="UP000604046">
    <property type="component" value="Unassembled WGS sequence"/>
</dbReference>
<dbReference type="Pfam" id="PF00225">
    <property type="entry name" value="Kinesin"/>
    <property type="match status" value="1"/>
</dbReference>
<feature type="domain" description="Kinesin motor" evidence="6">
    <location>
        <begin position="78"/>
        <end position="425"/>
    </location>
</feature>
<protein>
    <recommendedName>
        <fullName evidence="4">Kinesin-like protein</fullName>
    </recommendedName>
</protein>
<evidence type="ECO:0000256" key="3">
    <source>
        <dbReference type="PROSITE-ProRule" id="PRU00283"/>
    </source>
</evidence>
<dbReference type="InterPro" id="IPR019821">
    <property type="entry name" value="Kinesin_motor_CS"/>
</dbReference>
<comment type="similarity">
    <text evidence="3 4">Belongs to the TRAFAC class myosin-kinesin ATPase superfamily. Kinesin family.</text>
</comment>
<dbReference type="OrthoDB" id="436475at2759"/>
<name>A0A812V465_9DINO</name>
<sequence length="844" mass="92724">MDALAASRSDGSERWAMADFAASSNATTASSLTDREARNKARLVEALQELQCPTSDPSTRAVVERQRCVEATRQLKGPIRIMGRVRPALHHETPGSPLQVINRQQLQVLQEPRAQLTEQSRRSTGGCRSSPGLGEANLESRMFYFDDLFDSTATDDDIFSAVQDELDAAVGGESVCIVAYGATGSGKTHTVTNLAQRAARELERQAVALAQDGMKMEITVQLVEIYNDQLRDLLAADPCGSARRLRLSVCGSGSALLGARTCLISTDTGGGIAAMLGEVLRIGQAHRATFNTALNVRSSRSHLVMMLFLGCRDVSTGCLREAGKLSLVDLAGSERLKRSEAVGERRREAQHINRSLSALADVISAKERRVSHVPYRNSKLTQLLQDALGGAEHCRTVVIVTLQPTRDCLNDTLHSLQFSQRLTAVALPTPITSRVDGSRRLSLRLEGQDSRAQLLQEVARWRAEFEKAQAQRDELKTALELKDKELQEARRRNAALAAAADRPPVSPSARDLPTERAREPGRADRHVPNVPNVSNASNLPRRSPSPRAVTSPRVETRHVPPIPVHERRPLAPLRPLRTSRSADYPKLPGNSGNRWSPFGNAAANDRHPQRGQSPRAPRRNATTSPPPREAREVRQGGPGPRPDCQRPRPSWAAPLDELNETVPSSPPTQQRQPRQSSPVRIVAPPAESTSPARVRSTSSHLRAKEYRVEVISDARVHELTGERVFREEKKSAKCPPSPALLLYPGFEEEEEADEDYAIEDDVLGLGTLNDGLDNVSESSDEAEIRDRLKQRLQLTAREVPVKTSGKRGPSPPRDVRPKVREAARGSQAPPYGMHPPPHRRGRER</sequence>
<dbReference type="InterPro" id="IPR027417">
    <property type="entry name" value="P-loop_NTPase"/>
</dbReference>
<dbReference type="PANTHER" id="PTHR47972">
    <property type="entry name" value="KINESIN-LIKE PROTEIN KLP-3"/>
    <property type="match status" value="1"/>
</dbReference>
<evidence type="ECO:0000313" key="8">
    <source>
        <dbReference type="Proteomes" id="UP000604046"/>
    </source>
</evidence>
<evidence type="ECO:0000313" key="7">
    <source>
        <dbReference type="EMBL" id="CAE7597196.1"/>
    </source>
</evidence>
<keyword evidence="4" id="KW-0493">Microtubule</keyword>
<feature type="compositionally biased region" description="Basic and acidic residues" evidence="5">
    <location>
        <begin position="813"/>
        <end position="823"/>
    </location>
</feature>
<keyword evidence="2 3" id="KW-0067">ATP-binding</keyword>
<dbReference type="GO" id="GO:0005874">
    <property type="term" value="C:microtubule"/>
    <property type="evidence" value="ECO:0007669"/>
    <property type="project" value="UniProtKB-KW"/>
</dbReference>
<dbReference type="PRINTS" id="PR00380">
    <property type="entry name" value="KINESINHEAVY"/>
</dbReference>
<dbReference type="InterPro" id="IPR001752">
    <property type="entry name" value="Kinesin_motor_dom"/>
</dbReference>
<dbReference type="PROSITE" id="PS50067">
    <property type="entry name" value="KINESIN_MOTOR_2"/>
    <property type="match status" value="1"/>
</dbReference>
<feature type="binding site" evidence="3">
    <location>
        <begin position="181"/>
        <end position="188"/>
    </location>
    <ligand>
        <name>ATP</name>
        <dbReference type="ChEBI" id="CHEBI:30616"/>
    </ligand>
</feature>
<feature type="compositionally biased region" description="Low complexity" evidence="5">
    <location>
        <begin position="528"/>
        <end position="538"/>
    </location>
</feature>
<dbReference type="GO" id="GO:0008017">
    <property type="term" value="F:microtubule binding"/>
    <property type="evidence" value="ECO:0007669"/>
    <property type="project" value="InterPro"/>
</dbReference>
<dbReference type="GO" id="GO:0003777">
    <property type="term" value="F:microtubule motor activity"/>
    <property type="evidence" value="ECO:0007669"/>
    <property type="project" value="InterPro"/>
</dbReference>
<feature type="compositionally biased region" description="Low complexity" evidence="5">
    <location>
        <begin position="661"/>
        <end position="680"/>
    </location>
</feature>
<evidence type="ECO:0000256" key="5">
    <source>
        <dbReference type="SAM" id="MobiDB-lite"/>
    </source>
</evidence>
<dbReference type="InterPro" id="IPR036961">
    <property type="entry name" value="Kinesin_motor_dom_sf"/>
</dbReference>
<dbReference type="InterPro" id="IPR027640">
    <property type="entry name" value="Kinesin-like_fam"/>
</dbReference>
<feature type="compositionally biased region" description="Basic and acidic residues" evidence="5">
    <location>
        <begin position="554"/>
        <end position="569"/>
    </location>
</feature>
<evidence type="ECO:0000256" key="2">
    <source>
        <dbReference type="ARBA" id="ARBA00022840"/>
    </source>
</evidence>
<dbReference type="GO" id="GO:0007018">
    <property type="term" value="P:microtubule-based movement"/>
    <property type="evidence" value="ECO:0007669"/>
    <property type="project" value="InterPro"/>
</dbReference>
<proteinExistence type="inferred from homology"/>
<dbReference type="SMART" id="SM00129">
    <property type="entry name" value="KISc"/>
    <property type="match status" value="1"/>
</dbReference>
<accession>A0A812V465</accession>
<dbReference type="Gene3D" id="3.40.850.10">
    <property type="entry name" value="Kinesin motor domain"/>
    <property type="match status" value="1"/>
</dbReference>
<gene>
    <name evidence="7" type="primary">KIN14F</name>
    <name evidence="7" type="ORF">SNAT2548_LOCUS33980</name>
</gene>
<evidence type="ECO:0000256" key="1">
    <source>
        <dbReference type="ARBA" id="ARBA00022741"/>
    </source>
</evidence>
<dbReference type="GO" id="GO:0005524">
    <property type="term" value="F:ATP binding"/>
    <property type="evidence" value="ECO:0007669"/>
    <property type="project" value="UniProtKB-UniRule"/>
</dbReference>
<evidence type="ECO:0000259" key="6">
    <source>
        <dbReference type="PROSITE" id="PS50067"/>
    </source>
</evidence>